<keyword evidence="4" id="KW-0902">Two-component regulatory system</keyword>
<evidence type="ECO:0000256" key="5">
    <source>
        <dbReference type="ARBA" id="ARBA00023015"/>
    </source>
</evidence>
<organism evidence="11 12">
    <name type="scientific">Rhizobium dioscoreae</name>
    <dbReference type="NCBI Taxonomy" id="2653122"/>
    <lineage>
        <taxon>Bacteria</taxon>
        <taxon>Pseudomonadati</taxon>
        <taxon>Pseudomonadota</taxon>
        <taxon>Alphaproteobacteria</taxon>
        <taxon>Hyphomicrobiales</taxon>
        <taxon>Rhizobiaceae</taxon>
        <taxon>Rhizobium/Agrobacterium group</taxon>
        <taxon>Rhizobium</taxon>
    </lineage>
</organism>
<comment type="subcellular location">
    <subcellularLocation>
        <location evidence="1">Cytoplasm</location>
    </subcellularLocation>
</comment>
<protein>
    <recommendedName>
        <fullName evidence="10">Response regulatory domain-containing protein</fullName>
    </recommendedName>
</protein>
<feature type="domain" description="Response regulatory" evidence="10">
    <location>
        <begin position="66"/>
        <end position="180"/>
    </location>
</feature>
<evidence type="ECO:0000313" key="11">
    <source>
        <dbReference type="EMBL" id="GES47916.1"/>
    </source>
</evidence>
<dbReference type="Gene3D" id="3.40.50.2300">
    <property type="match status" value="1"/>
</dbReference>
<dbReference type="SMART" id="SM00448">
    <property type="entry name" value="REC"/>
    <property type="match status" value="1"/>
</dbReference>
<dbReference type="EMBL" id="BLAJ01000001">
    <property type="protein sequence ID" value="GES47916.1"/>
    <property type="molecule type" value="Genomic_DNA"/>
</dbReference>
<evidence type="ECO:0000259" key="10">
    <source>
        <dbReference type="PROSITE" id="PS50110"/>
    </source>
</evidence>
<proteinExistence type="predicted"/>
<dbReference type="SUPFAM" id="SSF52172">
    <property type="entry name" value="CheY-like"/>
    <property type="match status" value="1"/>
</dbReference>
<dbReference type="PANTHER" id="PTHR48111">
    <property type="entry name" value="REGULATOR OF RPOS"/>
    <property type="match status" value="1"/>
</dbReference>
<keyword evidence="2" id="KW-0963">Cytoplasm</keyword>
<keyword evidence="6" id="KW-0238">DNA-binding</keyword>
<evidence type="ECO:0000256" key="3">
    <source>
        <dbReference type="ARBA" id="ARBA00022553"/>
    </source>
</evidence>
<dbReference type="PANTHER" id="PTHR48111:SF35">
    <property type="entry name" value="TRANSCRIPTIONAL REGULATORY PROTEIN QSEB"/>
    <property type="match status" value="1"/>
</dbReference>
<evidence type="ECO:0000256" key="1">
    <source>
        <dbReference type="ARBA" id="ARBA00004496"/>
    </source>
</evidence>
<keyword evidence="9" id="KW-1133">Transmembrane helix</keyword>
<keyword evidence="5" id="KW-0805">Transcription regulation</keyword>
<dbReference type="InterPro" id="IPR039420">
    <property type="entry name" value="WalR-like"/>
</dbReference>
<dbReference type="InterPro" id="IPR001789">
    <property type="entry name" value="Sig_transdc_resp-reg_receiver"/>
</dbReference>
<reference evidence="11 12" key="1">
    <citation type="journal article" date="2020" name="Genome Biol. Evol.">
        <title>Rhizobium dioscoreae sp. nov., a plant growth-promoting bacterium isolated from yam (Dioscorea species).</title>
        <authorList>
            <person name="Ouyabe M."/>
            <person name="Tanaka N."/>
            <person name="Shiwa Y."/>
            <person name="Fujita N."/>
            <person name="Kikuno H."/>
            <person name="Babil P."/>
            <person name="Shiwachi H."/>
        </authorList>
    </citation>
    <scope>NUCLEOTIDE SEQUENCE [LARGE SCALE GENOMIC DNA]</scope>
    <source>
        <strain evidence="11 12">S-93</strain>
    </source>
</reference>
<evidence type="ECO:0000256" key="9">
    <source>
        <dbReference type="SAM" id="Phobius"/>
    </source>
</evidence>
<dbReference type="InterPro" id="IPR011006">
    <property type="entry name" value="CheY-like_superfamily"/>
</dbReference>
<comment type="caution">
    <text evidence="11">The sequence shown here is derived from an EMBL/GenBank/DDBJ whole genome shotgun (WGS) entry which is preliminary data.</text>
</comment>
<dbReference type="Proteomes" id="UP000390335">
    <property type="component" value="Unassembled WGS sequence"/>
</dbReference>
<keyword evidence="7" id="KW-0804">Transcription</keyword>
<evidence type="ECO:0000256" key="4">
    <source>
        <dbReference type="ARBA" id="ARBA00023012"/>
    </source>
</evidence>
<keyword evidence="12" id="KW-1185">Reference proteome</keyword>
<accession>A0ABQ0YXQ6</accession>
<keyword evidence="9" id="KW-0472">Membrane</keyword>
<name>A0ABQ0YXQ6_9HYPH</name>
<evidence type="ECO:0000256" key="7">
    <source>
        <dbReference type="ARBA" id="ARBA00023163"/>
    </source>
</evidence>
<keyword evidence="9" id="KW-0812">Transmembrane</keyword>
<gene>
    <name evidence="11" type="ORF">RsS93_05300</name>
</gene>
<sequence length="192" mass="21210">MALWLLKPATMVTNPDIYLNDKLLCRAISDLIPIVVFFAGFISGVQVAVRNRHHSCLIATGDAIVRLLLVEDNILIGNAVQDHLRAEGWSVDWSMDLESARGAVAAEAHDVMLLDLRLPDGSGLDLLKLMEARGETTPVIVMSAYDQLSDQMTAMNIGAVDYLVKPFALSEMAVRVRKAARRRRLIRMRNAG</sequence>
<dbReference type="Pfam" id="PF00072">
    <property type="entry name" value="Response_reg"/>
    <property type="match status" value="1"/>
</dbReference>
<feature type="transmembrane region" description="Helical" evidence="9">
    <location>
        <begin position="31"/>
        <end position="49"/>
    </location>
</feature>
<evidence type="ECO:0000256" key="6">
    <source>
        <dbReference type="ARBA" id="ARBA00023125"/>
    </source>
</evidence>
<feature type="modified residue" description="4-aspartylphosphate" evidence="8">
    <location>
        <position position="115"/>
    </location>
</feature>
<dbReference type="PROSITE" id="PS50110">
    <property type="entry name" value="RESPONSE_REGULATORY"/>
    <property type="match status" value="1"/>
</dbReference>
<evidence type="ECO:0000313" key="12">
    <source>
        <dbReference type="Proteomes" id="UP000390335"/>
    </source>
</evidence>
<keyword evidence="3 8" id="KW-0597">Phosphoprotein</keyword>
<evidence type="ECO:0000256" key="2">
    <source>
        <dbReference type="ARBA" id="ARBA00022490"/>
    </source>
</evidence>
<evidence type="ECO:0000256" key="8">
    <source>
        <dbReference type="PROSITE-ProRule" id="PRU00169"/>
    </source>
</evidence>